<evidence type="ECO:0000256" key="1">
    <source>
        <dbReference type="SAM" id="MobiDB-lite"/>
    </source>
</evidence>
<feature type="region of interest" description="Disordered" evidence="1">
    <location>
        <begin position="1"/>
        <end position="73"/>
    </location>
</feature>
<protein>
    <submittedName>
        <fullName evidence="3">Uncharacterized protein</fullName>
    </submittedName>
</protein>
<dbReference type="Proteomes" id="UP000335636">
    <property type="component" value="Unassembled WGS sequence"/>
</dbReference>
<dbReference type="EMBL" id="CABDUW010001268">
    <property type="protein sequence ID" value="VTJ80111.1"/>
    <property type="molecule type" value="Genomic_DNA"/>
</dbReference>
<reference evidence="2" key="2">
    <citation type="submission" date="2020-08" db="EMBL/GenBank/DDBJ databases">
        <authorList>
            <person name="Shumante A."/>
            <person name="Zimin A.V."/>
            <person name="Puiu D."/>
            <person name="Salzberg S.L."/>
        </authorList>
    </citation>
    <scope>NUCLEOTIDE SEQUENCE</scope>
    <source>
        <strain evidence="2">WC2-LM</strain>
        <tissue evidence="2">Liver</tissue>
    </source>
</reference>
<keyword evidence="4" id="KW-1185">Reference proteome</keyword>
<feature type="compositionally biased region" description="Polar residues" evidence="1">
    <location>
        <begin position="1"/>
        <end position="19"/>
    </location>
</feature>
<dbReference type="EMBL" id="WJEC01002758">
    <property type="protein sequence ID" value="KAF7475947.1"/>
    <property type="molecule type" value="Genomic_DNA"/>
</dbReference>
<evidence type="ECO:0000313" key="4">
    <source>
        <dbReference type="Proteomes" id="UP000335636"/>
    </source>
</evidence>
<dbReference type="AlphaFoldDB" id="A0A5E4CGV0"/>
<gene>
    <name evidence="2" type="ORF">GHT09_013072</name>
    <name evidence="3" type="ORF">MONAX_5E027588</name>
</gene>
<evidence type="ECO:0000313" key="3">
    <source>
        <dbReference type="EMBL" id="VTJ80111.1"/>
    </source>
</evidence>
<reference evidence="3 4" key="1">
    <citation type="submission" date="2019-04" db="EMBL/GenBank/DDBJ databases">
        <authorList>
            <person name="Alioto T."/>
            <person name="Alioto T."/>
        </authorList>
    </citation>
    <scope>NUCLEOTIDE SEQUENCE [LARGE SCALE GENOMIC DNA]</scope>
</reference>
<sequence length="73" mass="7801">MAEQKSTQKAGSQSESQARSGKIRGGVPSLGATNRPMPGATSPPQPGSLHHSYGLLLSHHRLPEQPERFVTQN</sequence>
<name>A0A5E4CGV0_MARMO</name>
<dbReference type="Proteomes" id="UP000662637">
    <property type="component" value="Unassembled WGS sequence"/>
</dbReference>
<organism evidence="3 4">
    <name type="scientific">Marmota monax</name>
    <name type="common">Woodchuck</name>
    <dbReference type="NCBI Taxonomy" id="9995"/>
    <lineage>
        <taxon>Eukaryota</taxon>
        <taxon>Metazoa</taxon>
        <taxon>Chordata</taxon>
        <taxon>Craniata</taxon>
        <taxon>Vertebrata</taxon>
        <taxon>Euteleostomi</taxon>
        <taxon>Mammalia</taxon>
        <taxon>Eutheria</taxon>
        <taxon>Euarchontoglires</taxon>
        <taxon>Glires</taxon>
        <taxon>Rodentia</taxon>
        <taxon>Sciuromorpha</taxon>
        <taxon>Sciuridae</taxon>
        <taxon>Xerinae</taxon>
        <taxon>Marmotini</taxon>
        <taxon>Marmota</taxon>
    </lineage>
</organism>
<proteinExistence type="predicted"/>
<evidence type="ECO:0000313" key="2">
    <source>
        <dbReference type="EMBL" id="KAF7475947.1"/>
    </source>
</evidence>
<accession>A0A5E4CGV0</accession>
<feature type="compositionally biased region" description="Low complexity" evidence="1">
    <location>
        <begin position="47"/>
        <end position="57"/>
    </location>
</feature>